<feature type="domain" description="AMP-activated protein kinase glycogen-binding" evidence="2">
    <location>
        <begin position="5"/>
        <end position="80"/>
    </location>
</feature>
<dbReference type="Proteomes" id="UP001345013">
    <property type="component" value="Unassembled WGS sequence"/>
</dbReference>
<dbReference type="SUPFAM" id="SSF81296">
    <property type="entry name" value="E set domains"/>
    <property type="match status" value="1"/>
</dbReference>
<feature type="compositionally biased region" description="Low complexity" evidence="1">
    <location>
        <begin position="630"/>
        <end position="652"/>
    </location>
</feature>
<protein>
    <submittedName>
        <fullName evidence="3">Cruciform DNA binding protein</fullName>
    </submittedName>
</protein>
<feature type="compositionally biased region" description="Basic residues" evidence="1">
    <location>
        <begin position="1199"/>
        <end position="1213"/>
    </location>
</feature>
<feature type="compositionally biased region" description="Low complexity" evidence="1">
    <location>
        <begin position="670"/>
        <end position="696"/>
    </location>
</feature>
<feature type="compositionally biased region" description="Polar residues" evidence="1">
    <location>
        <begin position="722"/>
        <end position="733"/>
    </location>
</feature>
<feature type="compositionally biased region" description="Polar residues" evidence="1">
    <location>
        <begin position="969"/>
        <end position="979"/>
    </location>
</feature>
<dbReference type="CDD" id="cd02859">
    <property type="entry name" value="E_set_AMPKbeta_like_N"/>
    <property type="match status" value="1"/>
</dbReference>
<comment type="caution">
    <text evidence="3">The sequence shown here is derived from an EMBL/GenBank/DDBJ whole genome shotgun (WGS) entry which is preliminary data.</text>
</comment>
<evidence type="ECO:0000313" key="3">
    <source>
        <dbReference type="EMBL" id="KAK5094000.1"/>
    </source>
</evidence>
<feature type="compositionally biased region" description="Polar residues" evidence="1">
    <location>
        <begin position="179"/>
        <end position="189"/>
    </location>
</feature>
<feature type="compositionally biased region" description="Basic and acidic residues" evidence="1">
    <location>
        <begin position="1134"/>
        <end position="1149"/>
    </location>
</feature>
<feature type="compositionally biased region" description="Basic and acidic residues" evidence="1">
    <location>
        <begin position="137"/>
        <end position="149"/>
    </location>
</feature>
<sequence length="1213" mass="123416">MGSFLFRWPYRANHVYVTGTFDDWGKSERLERVDGGFEKEVELPNAEQKIYYKFVVDDQWIVDTQAPKEDDGHYNVNNVLLPHQIRKSAPTVSAGGQGAPLLTKEQSEANLARPVPHVTPDPNRPVTRSLSQNDGAAESRPEETDRQPEELDDDIPGAFPQTPANEPSSFSVAPIPATGHQNTQSSVTTSKEDYESAGGEGMAAGASSSQPVNADIAKGTAADQGTAEGGFSTQPVNADLAKNATTSKEDYEKVGSEGADDEQVSVNPLPATGHDNTQSSVTTSREDYEKAGAFGMAGLAVAGGGAALASAFSKPQEDEKNMIPESSLPINPEKTDTIDTGPFMSSAGPGTTTAELASQVPLEPKREAQVIDPSAPEAPEASKEASATPFMASSGPGTTTADLASQVSLEPKREAQTIDPSAPEAPEASKEASATPFMASSGPGTTTADLASQVPVEQERQGVTLDDETITEKSEVEKELLQQVPESQATGEPASAANSQIPVGLQREGVEVDEEIAAEKSELEKELLQKVPESQATGEPASAAQAQTSHYGLASNIPQPVEDSIAEAHASPEAATETSAVAEKTAMERELQASIPRQDSAGESAPNYGANQGADTDATATHVPQAVENSIAQAHASPEAAAETSAVAGKSAMEQELKASIPVEESAGEPAPTLSAALATTAPGEPSTAATATAAPDESRTAAATVDDLTGGITANEPVPDTDTSNQDRSLTTGEIAGGAAVGGAAAASAFALATRHGDKDIEPSRLDDSQKPPVTTEAAPAAVLDTTEPVSNRTASAGSPSPHPGVNPMAGAALSDGTEDPTVADEPFVSRSKAPVETSEATATEYAPPRIEGMAPGVSPSAAAALSDGCEDPTLSEERELSEEPAVKMMAQNAAADIAPTSSALGTTSSAAPTSEVPTGPVPSFYSAITSPATTTAAPTSDTTSRDATLSPTTTSPATGSAAPISTVTTTDPEIPSQTTSAGTTTGVASTDTTLPPTTAAPLTTSTSRRISAAATTDEEMPYTFKAASPISAATTTAQTAPSASPPAEMTAATSTSADMTAAATSAPSNEVTSTSSTPADTTAATTSTTADMGKGTPSTPAETTTARTSAPAETATNKDNEGQLTPAAAETAKMKEREPSSATDRDPSPMTRPAGGSSAAGQSTETPKKTGSRPAAAGTTPSSVSSTPSASGDGEKKKKNRLSRIFKKIFD</sequence>
<organism evidence="3 4">
    <name type="scientific">Lithohypha guttulata</name>
    <dbReference type="NCBI Taxonomy" id="1690604"/>
    <lineage>
        <taxon>Eukaryota</taxon>
        <taxon>Fungi</taxon>
        <taxon>Dikarya</taxon>
        <taxon>Ascomycota</taxon>
        <taxon>Pezizomycotina</taxon>
        <taxon>Eurotiomycetes</taxon>
        <taxon>Chaetothyriomycetidae</taxon>
        <taxon>Chaetothyriales</taxon>
        <taxon>Trichomeriaceae</taxon>
        <taxon>Lithohypha</taxon>
    </lineage>
</organism>
<feature type="compositionally biased region" description="Polar residues" evidence="1">
    <location>
        <begin position="789"/>
        <end position="800"/>
    </location>
</feature>
<feature type="compositionally biased region" description="Polar residues" evidence="1">
    <location>
        <begin position="1098"/>
        <end position="1110"/>
    </location>
</feature>
<feature type="compositionally biased region" description="Polar residues" evidence="1">
    <location>
        <begin position="274"/>
        <end position="283"/>
    </location>
</feature>
<feature type="compositionally biased region" description="Low complexity" evidence="1">
    <location>
        <begin position="373"/>
        <end position="387"/>
    </location>
</feature>
<feature type="compositionally biased region" description="Low complexity" evidence="1">
    <location>
        <begin position="1028"/>
        <end position="1093"/>
    </location>
</feature>
<feature type="compositionally biased region" description="Low complexity" evidence="1">
    <location>
        <begin position="980"/>
        <end position="1009"/>
    </location>
</feature>
<gene>
    <name evidence="3" type="primary">CRP1</name>
    <name evidence="3" type="ORF">LTR24_003807</name>
</gene>
<feature type="compositionally biased region" description="Acidic residues" evidence="1">
    <location>
        <begin position="870"/>
        <end position="884"/>
    </location>
</feature>
<feature type="region of interest" description="Disordered" evidence="1">
    <location>
        <begin position="111"/>
        <end position="286"/>
    </location>
</feature>
<evidence type="ECO:0000313" key="4">
    <source>
        <dbReference type="Proteomes" id="UP001345013"/>
    </source>
</evidence>
<feature type="compositionally biased region" description="Low complexity" evidence="1">
    <location>
        <begin position="773"/>
        <end position="784"/>
    </location>
</feature>
<feature type="region of interest" description="Disordered" evidence="1">
    <location>
        <begin position="757"/>
        <end position="1213"/>
    </location>
</feature>
<dbReference type="InterPro" id="IPR014756">
    <property type="entry name" value="Ig_E-set"/>
</dbReference>
<feature type="region of interest" description="Disordered" evidence="1">
    <location>
        <begin position="519"/>
        <end position="736"/>
    </location>
</feature>
<feature type="compositionally biased region" description="Basic and acidic residues" evidence="1">
    <location>
        <begin position="470"/>
        <end position="480"/>
    </location>
</feature>
<keyword evidence="4" id="KW-1185">Reference proteome</keyword>
<proteinExistence type="predicted"/>
<reference evidence="3 4" key="1">
    <citation type="submission" date="2023-08" db="EMBL/GenBank/DDBJ databases">
        <title>Black Yeasts Isolated from many extreme environments.</title>
        <authorList>
            <person name="Coleine C."/>
            <person name="Stajich J.E."/>
            <person name="Selbmann L."/>
        </authorList>
    </citation>
    <scope>NUCLEOTIDE SEQUENCE [LARGE SCALE GENOMIC DNA]</scope>
    <source>
        <strain evidence="3 4">CCFEE 5885</strain>
    </source>
</reference>
<feature type="region of interest" description="Disordered" evidence="1">
    <location>
        <begin position="313"/>
        <end position="507"/>
    </location>
</feature>
<feature type="compositionally biased region" description="Basic and acidic residues" evidence="1">
    <location>
        <begin position="519"/>
        <end position="528"/>
    </location>
</feature>
<name>A0ABR0KFA1_9EURO</name>
<dbReference type="InterPro" id="IPR013783">
    <property type="entry name" value="Ig-like_fold"/>
</dbReference>
<evidence type="ECO:0000259" key="2">
    <source>
        <dbReference type="Pfam" id="PF16561"/>
    </source>
</evidence>
<accession>A0ABR0KFA1</accession>
<feature type="compositionally biased region" description="Basic and acidic residues" evidence="1">
    <location>
        <begin position="757"/>
        <end position="771"/>
    </location>
</feature>
<dbReference type="InterPro" id="IPR032640">
    <property type="entry name" value="AMPK1_CBM"/>
</dbReference>
<feature type="compositionally biased region" description="Low complexity" evidence="1">
    <location>
        <begin position="1176"/>
        <end position="1194"/>
    </location>
</feature>
<dbReference type="Gene3D" id="2.60.40.10">
    <property type="entry name" value="Immunoglobulins"/>
    <property type="match status" value="1"/>
</dbReference>
<feature type="compositionally biased region" description="Low complexity" evidence="1">
    <location>
        <begin position="928"/>
        <end position="968"/>
    </location>
</feature>
<feature type="compositionally biased region" description="Polar residues" evidence="1">
    <location>
        <begin position="484"/>
        <end position="501"/>
    </location>
</feature>
<feature type="compositionally biased region" description="Low complexity" evidence="1">
    <location>
        <begin position="420"/>
        <end position="434"/>
    </location>
</feature>
<feature type="compositionally biased region" description="Polar residues" evidence="1">
    <location>
        <begin position="162"/>
        <end position="171"/>
    </location>
</feature>
<dbReference type="EMBL" id="JAVRRG010000037">
    <property type="protein sequence ID" value="KAK5094000.1"/>
    <property type="molecule type" value="Genomic_DNA"/>
</dbReference>
<dbReference type="Pfam" id="PF16561">
    <property type="entry name" value="AMPK1_CBM"/>
    <property type="match status" value="1"/>
</dbReference>
<feature type="compositionally biased region" description="Polar residues" evidence="1">
    <location>
        <begin position="395"/>
        <end position="408"/>
    </location>
</feature>
<feature type="compositionally biased region" description="Low complexity" evidence="1">
    <location>
        <begin position="900"/>
        <end position="916"/>
    </location>
</feature>
<evidence type="ECO:0000256" key="1">
    <source>
        <dbReference type="SAM" id="MobiDB-lite"/>
    </source>
</evidence>